<feature type="compositionally biased region" description="Low complexity" evidence="1">
    <location>
        <begin position="512"/>
        <end position="533"/>
    </location>
</feature>
<evidence type="ECO:0000256" key="1">
    <source>
        <dbReference type="SAM" id="MobiDB-lite"/>
    </source>
</evidence>
<evidence type="ECO:0000313" key="2">
    <source>
        <dbReference type="EMBL" id="CAE0058535.1"/>
    </source>
</evidence>
<feature type="compositionally biased region" description="Polar residues" evidence="1">
    <location>
        <begin position="985"/>
        <end position="997"/>
    </location>
</feature>
<feature type="compositionally biased region" description="Polar residues" evidence="1">
    <location>
        <begin position="1157"/>
        <end position="1180"/>
    </location>
</feature>
<feature type="compositionally biased region" description="Polar residues" evidence="1">
    <location>
        <begin position="651"/>
        <end position="662"/>
    </location>
</feature>
<reference evidence="2" key="1">
    <citation type="submission" date="2021-01" db="EMBL/GenBank/DDBJ databases">
        <authorList>
            <person name="Corre E."/>
            <person name="Pelletier E."/>
            <person name="Niang G."/>
            <person name="Scheremetjew M."/>
            <person name="Finn R."/>
            <person name="Kale V."/>
            <person name="Holt S."/>
            <person name="Cochrane G."/>
            <person name="Meng A."/>
            <person name="Brown T."/>
            <person name="Cohen L."/>
        </authorList>
    </citation>
    <scope>NUCLEOTIDE SEQUENCE</scope>
    <source>
        <strain evidence="2">CCMP 769</strain>
    </source>
</reference>
<feature type="compositionally biased region" description="Basic and acidic residues" evidence="1">
    <location>
        <begin position="891"/>
        <end position="915"/>
    </location>
</feature>
<feature type="compositionally biased region" description="Basic and acidic residues" evidence="1">
    <location>
        <begin position="428"/>
        <end position="456"/>
    </location>
</feature>
<gene>
    <name evidence="2" type="ORF">RMAR00112_LOCUS26591</name>
</gene>
<dbReference type="EMBL" id="HBHW01034514">
    <property type="protein sequence ID" value="CAE0058535.1"/>
    <property type="molecule type" value="Transcribed_RNA"/>
</dbReference>
<feature type="compositionally biased region" description="Basic and acidic residues" evidence="1">
    <location>
        <begin position="872"/>
        <end position="881"/>
    </location>
</feature>
<feature type="compositionally biased region" description="Polar residues" evidence="1">
    <location>
        <begin position="804"/>
        <end position="829"/>
    </location>
</feature>
<sequence>MKNMGRNGDRIEKFDGKPTSDFDGWLRSLEMRLEREGLWNVVGDCFKSERENRRSSSGSHEALSETRMESYKDPTVVMREGRVSALIIEALEKRPLAIVNNFLREPVEMLNRLKEQYSIADTLAKLEVQDKLFALDYGGGSIREYVEEYDGCVSGLLLAEPDFPQELIVKQFFESLRGLYDTPRLHLLRRQHLTDLHWDKVSRILVAEANIIANRSRNRKSTRSVAGAASSIINEVTGSHASDAGAVESLAKKEGPGHSHDSSESNGNEQNVHERVAVSTNDSQLVEKSKSVSAGEGLSKNALPGRENISLDERKGVEVPTQKVPISTEERSSYQQPLPALQGAERAMTSAQLAHSTQEPVEALESIKQDTTDETLASLRRSHKLRGLQLSIPRETGKPTSAERVSSESVDDEAGHRHVARDTPSTGKKGESDTETKRRADSRDVNGERNVHEREVQSVQKPKLRRSRKAMQRAEPEQGIESDSNSTETDTSTERNLVAEAERLSGVRNQHSSSAKSTSAGGSTSPGATAVGTKNVDGGTQRVLRSSIRASVAAQRKMTAKVSKPGPSEEREAPPIRKGAEGCAQSDIDKARVQSDPLAQSEIRRAPKQPKKMAIEPLVRRNRPSNSSCNDPGSDEQFAPAAREVRRHRLQSSGVEAPNTSAGKADIVKSPSGDGPSAAALQSSPVDHLAAKRRGPFHVPVHGEGSADDKESLGKEKGTSRHGPDHGAGRLKTSEERFPVLSKLINRRIPGSGKLRLIMESAPTTRTLSQPRINPIAMESSKKGHMNDRSIGDALRASPEVQRGSDQSGSAGEKMNNSVDKRGSGQTLLRASPVPDEYQIALERQLAEQRRIDLQASAHTDRKRSASAQRATEVRSSRDPRAASAPSVKYRGADPRLQRKSRDGPDAVQVAERKTNLSQESTAPRNVDAGTIGTEALQAEEEAGKSADALGDGSVAKLGKENLPSETEKRSLTKPGDRDAPHIAANTSPNQDTSEAQALNLAHSQNDKQVELGAPDLRGPSGPRIRNNQQLSPSEPTEKSVARDSMSNHARPASAGQEVSSAEQTDKGMSVVAREAEGKVKDEPRLSDQSAAPEGQPNSSSATALDADYTGQKANKPTGIARTNATKVKDEPVLRRDHSLDVETHVSTASNKREQLLDSQSVRQTGRQGSAFPRQSSTPFGTVRSGNFVGDSNLLSKRSATVDTAKELSKKTTPEVGVGSNLVAEKKIVWTTAPAASEKDPHSWVDGAESPTETVDRNLSEEEPNRTAKVGEAGEAITPEKHVDQVKFSDEHGSGGGKKVVWAKELTREYALTEHPPSADIETNVIDDQHSKEVGAVSMRTPEDSKAPIEDANEDYDYEEDYEYPLEETRVRNKHARKKKRDTRDQDDVELCATCKRAHPGTCRYNPALNSKRRKRLEKKSKFLEKIKKQFEAEEITKAN</sequence>
<feature type="compositionally biased region" description="Basic residues" evidence="1">
    <location>
        <begin position="462"/>
        <end position="471"/>
    </location>
</feature>
<feature type="compositionally biased region" description="Polar residues" evidence="1">
    <location>
        <begin position="1026"/>
        <end position="1035"/>
    </location>
</feature>
<feature type="region of interest" description="Disordered" evidence="1">
    <location>
        <begin position="1333"/>
        <end position="1359"/>
    </location>
</feature>
<accession>A0A7S3EKK8</accession>
<feature type="compositionally biased region" description="Basic and acidic residues" evidence="1">
    <location>
        <begin position="1074"/>
        <end position="1086"/>
    </location>
</feature>
<feature type="compositionally biased region" description="Basic and acidic residues" evidence="1">
    <location>
        <begin position="705"/>
        <end position="735"/>
    </location>
</feature>
<feature type="compositionally biased region" description="Low complexity" evidence="1">
    <location>
        <begin position="481"/>
        <end position="490"/>
    </location>
</feature>
<feature type="compositionally biased region" description="Basic and acidic residues" evidence="1">
    <location>
        <begin position="855"/>
        <end position="864"/>
    </location>
</feature>
<feature type="region of interest" description="Disordered" evidence="1">
    <location>
        <begin position="855"/>
        <end position="1192"/>
    </location>
</feature>
<feature type="compositionally biased region" description="Basic and acidic residues" evidence="1">
    <location>
        <begin position="1254"/>
        <end position="1266"/>
    </location>
</feature>
<protein>
    <submittedName>
        <fullName evidence="2">Uncharacterized protein</fullName>
    </submittedName>
</protein>
<feature type="compositionally biased region" description="Basic and acidic residues" evidence="1">
    <location>
        <begin position="1127"/>
        <end position="1144"/>
    </location>
</feature>
<feature type="region of interest" description="Disordered" evidence="1">
    <location>
        <begin position="1233"/>
        <end position="1297"/>
    </location>
</feature>
<feature type="region of interest" description="Disordered" evidence="1">
    <location>
        <begin position="251"/>
        <end position="735"/>
    </location>
</feature>
<feature type="region of interest" description="Disordered" evidence="1">
    <location>
        <begin position="795"/>
        <end position="832"/>
    </location>
</feature>
<feature type="compositionally biased region" description="Polar residues" evidence="1">
    <location>
        <begin position="349"/>
        <end position="359"/>
    </location>
</feature>
<feature type="compositionally biased region" description="Basic and acidic residues" evidence="1">
    <location>
        <begin position="966"/>
        <end position="981"/>
    </location>
</feature>
<organism evidence="2">
    <name type="scientific">Rhodosorus marinus</name>
    <dbReference type="NCBI Taxonomy" id="101924"/>
    <lineage>
        <taxon>Eukaryota</taxon>
        <taxon>Rhodophyta</taxon>
        <taxon>Stylonematophyceae</taxon>
        <taxon>Stylonematales</taxon>
        <taxon>Stylonemataceae</taxon>
        <taxon>Rhodosorus</taxon>
    </lineage>
</organism>
<feature type="compositionally biased region" description="Basic and acidic residues" evidence="1">
    <location>
        <begin position="567"/>
        <end position="580"/>
    </location>
</feature>
<feature type="compositionally biased region" description="Basic and acidic residues" evidence="1">
    <location>
        <begin position="251"/>
        <end position="263"/>
    </location>
</feature>
<name>A0A7S3EKK8_9RHOD</name>
<feature type="compositionally biased region" description="Basic and acidic residues" evidence="1">
    <location>
        <begin position="1278"/>
        <end position="1293"/>
    </location>
</feature>
<proteinExistence type="predicted"/>